<dbReference type="EMBL" id="JAVHUY010000022">
    <property type="protein sequence ID" value="MDQ7907418.1"/>
    <property type="molecule type" value="Genomic_DNA"/>
</dbReference>
<gene>
    <name evidence="2" type="ORF">RB614_23145</name>
</gene>
<reference evidence="2 3" key="1">
    <citation type="submission" date="2023-08" db="EMBL/GenBank/DDBJ databases">
        <title>Phytohabitans sansha sp. nov., isolated from marine sediment.</title>
        <authorList>
            <person name="Zhao Y."/>
            <person name="Yi K."/>
        </authorList>
    </citation>
    <scope>NUCLEOTIDE SEQUENCE [LARGE SCALE GENOMIC DNA]</scope>
    <source>
        <strain evidence="2 3">ZYX-F-186</strain>
    </source>
</reference>
<protein>
    <submittedName>
        <fullName evidence="2">FdtA/QdtA family cupin domain-containing protein</fullName>
    </submittedName>
</protein>
<evidence type="ECO:0000259" key="1">
    <source>
        <dbReference type="Pfam" id="PF05523"/>
    </source>
</evidence>
<dbReference type="InterPro" id="IPR008894">
    <property type="entry name" value="QdtA_cupin_dom"/>
</dbReference>
<evidence type="ECO:0000313" key="2">
    <source>
        <dbReference type="EMBL" id="MDQ7907418.1"/>
    </source>
</evidence>
<comment type="caution">
    <text evidence="2">The sequence shown here is derived from an EMBL/GenBank/DDBJ whole genome shotgun (WGS) entry which is preliminary data.</text>
</comment>
<sequence length="147" mass="16281">MTGAAASTRSWNLVALPRFVDDRGALTVVETGRQVDFRIARVYYLYGVPPRTVRGGHVHHTLHQLLVATSGALDAVVDDGWRRETIRLDDPSRGLYIGPMVWRELAGFTADAVCLVLASAGHDASDYSYDYERFRRYITQGAGGPEQ</sequence>
<dbReference type="InterPro" id="IPR014710">
    <property type="entry name" value="RmlC-like_jellyroll"/>
</dbReference>
<dbReference type="SUPFAM" id="SSF51182">
    <property type="entry name" value="RmlC-like cupins"/>
    <property type="match status" value="1"/>
</dbReference>
<dbReference type="Proteomes" id="UP001230908">
    <property type="component" value="Unassembled WGS sequence"/>
</dbReference>
<organism evidence="2 3">
    <name type="scientific">Phytohabitans maris</name>
    <dbReference type="NCBI Taxonomy" id="3071409"/>
    <lineage>
        <taxon>Bacteria</taxon>
        <taxon>Bacillati</taxon>
        <taxon>Actinomycetota</taxon>
        <taxon>Actinomycetes</taxon>
        <taxon>Micromonosporales</taxon>
        <taxon>Micromonosporaceae</taxon>
    </lineage>
</organism>
<dbReference type="CDD" id="cd20292">
    <property type="entry name" value="cupin_QdtA-like"/>
    <property type="match status" value="1"/>
</dbReference>
<dbReference type="RefSeq" id="WP_308714696.1">
    <property type="nucleotide sequence ID" value="NZ_JAVHUY010000022.1"/>
</dbReference>
<proteinExistence type="predicted"/>
<keyword evidence="3" id="KW-1185">Reference proteome</keyword>
<dbReference type="Pfam" id="PF05523">
    <property type="entry name" value="FdtA"/>
    <property type="match status" value="1"/>
</dbReference>
<accession>A0ABU0ZKB2</accession>
<dbReference type="InterPro" id="IPR011051">
    <property type="entry name" value="RmlC_Cupin_sf"/>
</dbReference>
<feature type="domain" description="Sugar 3,4-ketoisomerase QdtA cupin" evidence="1">
    <location>
        <begin position="12"/>
        <end position="137"/>
    </location>
</feature>
<dbReference type="Gene3D" id="2.60.120.10">
    <property type="entry name" value="Jelly Rolls"/>
    <property type="match status" value="1"/>
</dbReference>
<evidence type="ECO:0000313" key="3">
    <source>
        <dbReference type="Proteomes" id="UP001230908"/>
    </source>
</evidence>
<name>A0ABU0ZKB2_9ACTN</name>